<dbReference type="PROSITE" id="PS00518">
    <property type="entry name" value="ZF_RING_1"/>
    <property type="match status" value="1"/>
</dbReference>
<evidence type="ECO:0000256" key="1">
    <source>
        <dbReference type="ARBA" id="ARBA00022723"/>
    </source>
</evidence>
<evidence type="ECO:0000259" key="5">
    <source>
        <dbReference type="PROSITE" id="PS50089"/>
    </source>
</evidence>
<reference evidence="6 7" key="1">
    <citation type="submission" date="2020-08" db="EMBL/GenBank/DDBJ databases">
        <authorList>
            <person name="Hejnol A."/>
        </authorList>
    </citation>
    <scope>NUCLEOTIDE SEQUENCE [LARGE SCALE GENOMIC DNA]</scope>
</reference>
<dbReference type="OrthoDB" id="111250at2759"/>
<evidence type="ECO:0000256" key="2">
    <source>
        <dbReference type="ARBA" id="ARBA00022771"/>
    </source>
</evidence>
<keyword evidence="2 4" id="KW-0863">Zinc-finger</keyword>
<evidence type="ECO:0000313" key="7">
    <source>
        <dbReference type="Proteomes" id="UP000549394"/>
    </source>
</evidence>
<dbReference type="PANTHER" id="PTHR25464:SF2">
    <property type="entry name" value="RING-TYPE DOMAIN-CONTAINING PROTEIN"/>
    <property type="match status" value="1"/>
</dbReference>
<evidence type="ECO:0000313" key="6">
    <source>
        <dbReference type="EMBL" id="CAD5114620.1"/>
    </source>
</evidence>
<dbReference type="SUPFAM" id="SSF57850">
    <property type="entry name" value="RING/U-box"/>
    <property type="match status" value="1"/>
</dbReference>
<dbReference type="InterPro" id="IPR017907">
    <property type="entry name" value="Znf_RING_CS"/>
</dbReference>
<organism evidence="6 7">
    <name type="scientific">Dimorphilus gyrociliatus</name>
    <dbReference type="NCBI Taxonomy" id="2664684"/>
    <lineage>
        <taxon>Eukaryota</taxon>
        <taxon>Metazoa</taxon>
        <taxon>Spiralia</taxon>
        <taxon>Lophotrochozoa</taxon>
        <taxon>Annelida</taxon>
        <taxon>Polychaeta</taxon>
        <taxon>Polychaeta incertae sedis</taxon>
        <taxon>Dinophilidae</taxon>
        <taxon>Dimorphilus</taxon>
    </lineage>
</organism>
<gene>
    <name evidence="6" type="ORF">DGYR_LOCUS3447</name>
</gene>
<evidence type="ECO:0000256" key="4">
    <source>
        <dbReference type="PROSITE-ProRule" id="PRU00175"/>
    </source>
</evidence>
<dbReference type="GO" id="GO:0008270">
    <property type="term" value="F:zinc ion binding"/>
    <property type="evidence" value="ECO:0007669"/>
    <property type="project" value="UniProtKB-KW"/>
</dbReference>
<feature type="domain" description="RING-type" evidence="5">
    <location>
        <begin position="14"/>
        <end position="55"/>
    </location>
</feature>
<dbReference type="PROSITE" id="PS50089">
    <property type="entry name" value="ZF_RING_2"/>
    <property type="match status" value="1"/>
</dbReference>
<sequence length="501" mass="57899">MSDRYTINKSELVCAICVESWVERDPRTLPCQHTFCLGCLKQLKTSHSIECPICRRKVNVPNRDVSFFPKSLLLSAIEKTRTEDELCSDHQKQAFKPLLSCKTCMKTNLCNDCLEQDHSGDRCCIVTLSSLQNGMASFQNKFKALIDKQREKDKRAQHLLVTEIDRVNSDCRSKIDSYFDTMRRKLKKYFDKKDKKLKFSANENEFLFLNEKEIEKRMTILLKEPLPVIDSPTISYSNIINFSLCQNMVDTSQKSLVKVKEHDFVIDHVNSFSVSCEGFYYTMNNQLDILYYKPSPTADVAPIFLDREVGNFVVTTNFMYAIDHGTGLLLNAKKPFGHRITLELFDLTKACALRALEDTHGQRYLMSHLPDVKECKFFVHDHFEWSFSECKDLGCLLHNGYPLVRTTSDKLVILDKYSGVPIRSVDCPQYSVQHDISPYGLLMTSETIVNESWMGLFLFDYNLNMIRNIDKFINCSILGTTTDGTVAIYSFEHKLQYFEFQ</sequence>
<protein>
    <recommendedName>
        <fullName evidence="5">RING-type domain-containing protein</fullName>
    </recommendedName>
</protein>
<dbReference type="AlphaFoldDB" id="A0A7I8VG02"/>
<dbReference type="PANTHER" id="PTHR25464">
    <property type="entry name" value="TRIPARTITE MOTIF-CONTAINING PROTEIN 2-LIKE PROTEIN"/>
    <property type="match status" value="1"/>
</dbReference>
<evidence type="ECO:0000256" key="3">
    <source>
        <dbReference type="ARBA" id="ARBA00022833"/>
    </source>
</evidence>
<dbReference type="Pfam" id="PF13639">
    <property type="entry name" value="zf-RING_2"/>
    <property type="match status" value="1"/>
</dbReference>
<name>A0A7I8VG02_9ANNE</name>
<keyword evidence="7" id="KW-1185">Reference proteome</keyword>
<proteinExistence type="predicted"/>
<keyword evidence="1" id="KW-0479">Metal-binding</keyword>
<accession>A0A7I8VG02</accession>
<dbReference type="Proteomes" id="UP000549394">
    <property type="component" value="Unassembled WGS sequence"/>
</dbReference>
<dbReference type="InterPro" id="IPR013083">
    <property type="entry name" value="Znf_RING/FYVE/PHD"/>
</dbReference>
<dbReference type="InterPro" id="IPR001841">
    <property type="entry name" value="Znf_RING"/>
</dbReference>
<dbReference type="Gene3D" id="3.30.40.10">
    <property type="entry name" value="Zinc/RING finger domain, C3HC4 (zinc finger)"/>
    <property type="match status" value="1"/>
</dbReference>
<dbReference type="SMART" id="SM00184">
    <property type="entry name" value="RING"/>
    <property type="match status" value="1"/>
</dbReference>
<dbReference type="EMBL" id="CAJFCJ010000005">
    <property type="protein sequence ID" value="CAD5114620.1"/>
    <property type="molecule type" value="Genomic_DNA"/>
</dbReference>
<comment type="caution">
    <text evidence="6">The sequence shown here is derived from an EMBL/GenBank/DDBJ whole genome shotgun (WGS) entry which is preliminary data.</text>
</comment>
<keyword evidence="3" id="KW-0862">Zinc</keyword>